<feature type="binding site" evidence="3">
    <location>
        <position position="256"/>
    </location>
    <ligand>
        <name>Mg(2+)</name>
        <dbReference type="ChEBI" id="CHEBI:18420"/>
        <label>1</label>
    </ligand>
</feature>
<dbReference type="Gene3D" id="1.10.4080.10">
    <property type="entry name" value="ADP-ribosylation/Crystallin J1"/>
    <property type="match status" value="1"/>
</dbReference>
<accession>A0A0R2B5S2</accession>
<proteinExistence type="inferred from homology"/>
<dbReference type="Pfam" id="PF03747">
    <property type="entry name" value="ADP_ribosyl_GH"/>
    <property type="match status" value="1"/>
</dbReference>
<dbReference type="Proteomes" id="UP000051672">
    <property type="component" value="Unassembled WGS sequence"/>
</dbReference>
<feature type="binding site" evidence="3">
    <location>
        <position position="56"/>
    </location>
    <ligand>
        <name>Mg(2+)</name>
        <dbReference type="ChEBI" id="CHEBI:18420"/>
        <label>1</label>
    </ligand>
</feature>
<sequence length="308" mass="33508">MAITDDRLIHGIVGAAIGDALGLPVHGKTKAELDATPVASMLGYGTYNQPAGNYSDETALILASLDALSDGDNLDAILKNYKAWYNDNEYAPYETAHVDIWPATELAVTDKPLTDTAKDPGGLTRVLPFAYYLYHEYGNTLFTNETAFDQLRDFIALTNPDVENLVAGAVYAQIVLNLLDNQNLQDAMAHALDQAGTYFTAHQQAAWQRFQETQISNNDPVPGPFVMLTVVLTDLKNTSDYRDAALAAVNRGGYTDTMGALVGGLAGLAYGYQALPHKWCLVLAEYSEIVDLCEKAEASDFFDSYAQD</sequence>
<dbReference type="PANTHER" id="PTHR16222:SF24">
    <property type="entry name" value="ADP-RIBOSYLHYDROLASE ARH3"/>
    <property type="match status" value="1"/>
</dbReference>
<dbReference type="SUPFAM" id="SSF101478">
    <property type="entry name" value="ADP-ribosylglycohydrolase"/>
    <property type="match status" value="1"/>
</dbReference>
<keyword evidence="2 4" id="KW-0378">Hydrolase</keyword>
<dbReference type="InterPro" id="IPR005502">
    <property type="entry name" value="Ribosyl_crysJ1"/>
</dbReference>
<evidence type="ECO:0000256" key="3">
    <source>
        <dbReference type="PIRSR" id="PIRSR605502-1"/>
    </source>
</evidence>
<gene>
    <name evidence="4" type="ORF">FC34_GL001247</name>
</gene>
<evidence type="ECO:0000256" key="1">
    <source>
        <dbReference type="ARBA" id="ARBA00010702"/>
    </source>
</evidence>
<dbReference type="RefSeq" id="WP_057894545.1">
    <property type="nucleotide sequence ID" value="NZ_AYZQ01000003.1"/>
</dbReference>
<dbReference type="EMBL" id="AYZQ01000003">
    <property type="protein sequence ID" value="KRM71593.1"/>
    <property type="molecule type" value="Genomic_DNA"/>
</dbReference>
<organism evidence="4 5">
    <name type="scientific">Lacticaseibacillus brantae DSM 23927</name>
    <dbReference type="NCBI Taxonomy" id="1423727"/>
    <lineage>
        <taxon>Bacteria</taxon>
        <taxon>Bacillati</taxon>
        <taxon>Bacillota</taxon>
        <taxon>Bacilli</taxon>
        <taxon>Lactobacillales</taxon>
        <taxon>Lactobacillaceae</taxon>
        <taxon>Lacticaseibacillus</taxon>
    </lineage>
</organism>
<keyword evidence="3" id="KW-0460">Magnesium</keyword>
<dbReference type="OrthoDB" id="9798107at2"/>
<comment type="cofactor">
    <cofactor evidence="3">
        <name>Mg(2+)</name>
        <dbReference type="ChEBI" id="CHEBI:18420"/>
    </cofactor>
    <text evidence="3">Binds 2 magnesium ions per subunit.</text>
</comment>
<dbReference type="InterPro" id="IPR050792">
    <property type="entry name" value="ADP-ribosylglycohydrolase"/>
</dbReference>
<dbReference type="AlphaFoldDB" id="A0A0R2B5S2"/>
<dbReference type="GO" id="GO:0016787">
    <property type="term" value="F:hydrolase activity"/>
    <property type="evidence" value="ECO:0007669"/>
    <property type="project" value="UniProtKB-KW"/>
</dbReference>
<feature type="binding site" evidence="3">
    <location>
        <position position="55"/>
    </location>
    <ligand>
        <name>Mg(2+)</name>
        <dbReference type="ChEBI" id="CHEBI:18420"/>
        <label>1</label>
    </ligand>
</feature>
<dbReference type="GO" id="GO:0046872">
    <property type="term" value="F:metal ion binding"/>
    <property type="evidence" value="ECO:0007669"/>
    <property type="project" value="UniProtKB-KW"/>
</dbReference>
<dbReference type="STRING" id="1423727.FC34_GL001247"/>
<comment type="similarity">
    <text evidence="1">Belongs to the ADP-ribosylglycohydrolase family.</text>
</comment>
<evidence type="ECO:0000313" key="4">
    <source>
        <dbReference type="EMBL" id="KRM71593.1"/>
    </source>
</evidence>
<dbReference type="PATRIC" id="fig|1423727.3.peg.1268"/>
<dbReference type="InterPro" id="IPR036705">
    <property type="entry name" value="Ribosyl_crysJ1_sf"/>
</dbReference>
<keyword evidence="5" id="KW-1185">Reference proteome</keyword>
<keyword evidence="3" id="KW-0479">Metal-binding</keyword>
<comment type="caution">
    <text evidence="4">The sequence shown here is derived from an EMBL/GenBank/DDBJ whole genome shotgun (WGS) entry which is preliminary data.</text>
</comment>
<feature type="binding site" evidence="3">
    <location>
        <position position="257"/>
    </location>
    <ligand>
        <name>Mg(2+)</name>
        <dbReference type="ChEBI" id="CHEBI:18420"/>
        <label>1</label>
    </ligand>
</feature>
<evidence type="ECO:0000256" key="2">
    <source>
        <dbReference type="ARBA" id="ARBA00022801"/>
    </source>
</evidence>
<name>A0A0R2B5S2_9LACO</name>
<evidence type="ECO:0000313" key="5">
    <source>
        <dbReference type="Proteomes" id="UP000051672"/>
    </source>
</evidence>
<reference evidence="4 5" key="1">
    <citation type="journal article" date="2015" name="Genome Announc.">
        <title>Expanding the biotechnology potential of lactobacilli through comparative genomics of 213 strains and associated genera.</title>
        <authorList>
            <person name="Sun Z."/>
            <person name="Harris H.M."/>
            <person name="McCann A."/>
            <person name="Guo C."/>
            <person name="Argimon S."/>
            <person name="Zhang W."/>
            <person name="Yang X."/>
            <person name="Jeffery I.B."/>
            <person name="Cooney J.C."/>
            <person name="Kagawa T.F."/>
            <person name="Liu W."/>
            <person name="Song Y."/>
            <person name="Salvetti E."/>
            <person name="Wrobel A."/>
            <person name="Rasinkangas P."/>
            <person name="Parkhill J."/>
            <person name="Rea M.C."/>
            <person name="O'Sullivan O."/>
            <person name="Ritari J."/>
            <person name="Douillard F.P."/>
            <person name="Paul Ross R."/>
            <person name="Yang R."/>
            <person name="Briner A.E."/>
            <person name="Felis G.E."/>
            <person name="de Vos W.M."/>
            <person name="Barrangou R."/>
            <person name="Klaenhammer T.R."/>
            <person name="Caufield P.W."/>
            <person name="Cui Y."/>
            <person name="Zhang H."/>
            <person name="O'Toole P.W."/>
        </authorList>
    </citation>
    <scope>NUCLEOTIDE SEQUENCE [LARGE SCALE GENOMIC DNA]</scope>
    <source>
        <strain evidence="4 5">DSM 23927</strain>
    </source>
</reference>
<protein>
    <submittedName>
        <fullName evidence="4">ADP-ribosylglycohydrolase</fullName>
    </submittedName>
</protein>
<dbReference type="PANTHER" id="PTHR16222">
    <property type="entry name" value="ADP-RIBOSYLGLYCOHYDROLASE"/>
    <property type="match status" value="1"/>
</dbReference>